<protein>
    <submittedName>
        <fullName evidence="1">Uncharacterized protein</fullName>
    </submittedName>
</protein>
<evidence type="ECO:0000313" key="1">
    <source>
        <dbReference type="EMBL" id="AUX28373.1"/>
    </source>
</evidence>
<dbReference type="AlphaFoldDB" id="A0A4P2QGE4"/>
<sequence>MNRALRASYGARDNMHALLSWNGPPGALPAELLGLTDKPPGSYGPGDRWWPSVGCGPVGGWWALWWTEPDTQARRGGMVRSEVALWRQEDAGFIEDLRPVMASLSAGRAIPAPPSELMRAVADALLSSEAGLPIVTDLDLWPGVLAGLWERLWPEARCAFSARMATSPPQGGESVAPPWLYGVPAERTLQWPGYRVIAVASNSAPLHRAARWLVGDTDPTLEEVLRACPALPADPSGLRRAARAANGLEALRFSHDPASALGFLRTLIALAPAADAAPLLKAEAVDGVRRGLPGASVSLVRALANVSPGPLSITGTPGEEVETWIRDRGALLPAAETLPLLLGLAPGEAEGWWQNAVRKALSRVLLRPSTPWSKVAIHWLGDEGAGPILKDILPATKEIESALLDVARDTVLTEKPLGQILLQAEERRWSRLHAWAAMQLTTPMEAFRLQKSFPADPWPGLEILVNQLPGPAVVAEAVARPDAQLAGLVARRTVREPALLRQIDPGQRAWRTLWSAHVAAGGACWLPDVNRERLGQALLDAVLEGDEPKGLIVAAAEGLAEIALRHPERSALWEKLGLEGRAELLPRAGEALFRLCSIGQVSDRPEALLMEFVVNAARKVSPSARAITTLLAWSAPLNEEEVIRWLQRSGGEEWASLAEELGRNVLNRGWKRAAKVLYDRSSWILELRPAAVTCQELLPLFDRLLLHFVSGRGALTPSDQAQIIQKVADLGAELSPNGLDDLWERAGGERKRLSSAGIPAVRWREAAIQAHHGALRGGVLALLKELQYDFPHNSELRRAEEVFTHVPPEHKR</sequence>
<dbReference type="EMBL" id="CP012672">
    <property type="protein sequence ID" value="AUX28373.1"/>
    <property type="molecule type" value="Genomic_DNA"/>
</dbReference>
<dbReference type="Pfam" id="PF20012">
    <property type="entry name" value="GAP1-N1"/>
    <property type="match status" value="1"/>
</dbReference>
<organism evidence="1 2">
    <name type="scientific">Sorangium cellulosum</name>
    <name type="common">Polyangium cellulosum</name>
    <dbReference type="NCBI Taxonomy" id="56"/>
    <lineage>
        <taxon>Bacteria</taxon>
        <taxon>Pseudomonadati</taxon>
        <taxon>Myxococcota</taxon>
        <taxon>Polyangia</taxon>
        <taxon>Polyangiales</taxon>
        <taxon>Polyangiaceae</taxon>
        <taxon>Sorangium</taxon>
    </lineage>
</organism>
<reference evidence="1 2" key="1">
    <citation type="submission" date="2015-09" db="EMBL/GenBank/DDBJ databases">
        <title>Sorangium comparison.</title>
        <authorList>
            <person name="Zaburannyi N."/>
            <person name="Bunk B."/>
            <person name="Overmann J."/>
            <person name="Mueller R."/>
        </authorList>
    </citation>
    <scope>NUCLEOTIDE SEQUENCE [LARGE SCALE GENOMIC DNA]</scope>
    <source>
        <strain evidence="1 2">So ce836</strain>
    </source>
</reference>
<proteinExistence type="predicted"/>
<dbReference type="Proteomes" id="UP000295497">
    <property type="component" value="Chromosome"/>
</dbReference>
<evidence type="ECO:0000313" key="2">
    <source>
        <dbReference type="Proteomes" id="UP000295497"/>
    </source>
</evidence>
<gene>
    <name evidence="1" type="ORF">SOCE836_004430</name>
</gene>
<name>A0A4P2QGE4_SORCE</name>
<accession>A0A4P2QGE4</accession>